<keyword evidence="4 6" id="KW-1133">Transmembrane helix</keyword>
<sequence>MKNTNKLNPLQNMVTKPKRLETRLIIWVTGLCVLQALLFGALVYQLTAQSLHSHIGDKALAVASSVATRADVINALQTPSDLNAINVQIEDLRQLVGADFIVIGDENAFRIVHPDEDKIGKKMVGGDSQAALKGKRYISVAHGSLGESIRGKVPVYAGNNEIVGVVSVGFLVQSIDPLILSRSSEILIWGLILVGLSILAAIYIGQRVRNAIFGLQPDEIARLFSEQDAILNTVRSGIIALDPDGKVRKLNQRACEILD</sequence>
<keyword evidence="5 6" id="KW-0472">Membrane</keyword>
<protein>
    <recommendedName>
        <fullName evidence="7">Single cache domain-containing protein</fullName>
    </recommendedName>
</protein>
<evidence type="ECO:0000256" key="2">
    <source>
        <dbReference type="ARBA" id="ARBA00022475"/>
    </source>
</evidence>
<dbReference type="InterPro" id="IPR033463">
    <property type="entry name" value="sCache_3"/>
</dbReference>
<feature type="non-terminal residue" evidence="8">
    <location>
        <position position="259"/>
    </location>
</feature>
<evidence type="ECO:0000256" key="3">
    <source>
        <dbReference type="ARBA" id="ARBA00022692"/>
    </source>
</evidence>
<evidence type="ECO:0000256" key="5">
    <source>
        <dbReference type="ARBA" id="ARBA00023136"/>
    </source>
</evidence>
<evidence type="ECO:0000259" key="7">
    <source>
        <dbReference type="Pfam" id="PF17203"/>
    </source>
</evidence>
<dbReference type="Pfam" id="PF17203">
    <property type="entry name" value="sCache_3_2"/>
    <property type="match status" value="1"/>
</dbReference>
<evidence type="ECO:0000256" key="4">
    <source>
        <dbReference type="ARBA" id="ARBA00022989"/>
    </source>
</evidence>
<accession>A0A0F8ZWS8</accession>
<feature type="transmembrane region" description="Helical" evidence="6">
    <location>
        <begin position="24"/>
        <end position="44"/>
    </location>
</feature>
<feature type="domain" description="Single cache" evidence="7">
    <location>
        <begin position="49"/>
        <end position="177"/>
    </location>
</feature>
<dbReference type="Gene3D" id="3.30.450.20">
    <property type="entry name" value="PAS domain"/>
    <property type="match status" value="2"/>
</dbReference>
<evidence type="ECO:0000256" key="1">
    <source>
        <dbReference type="ARBA" id="ARBA00004651"/>
    </source>
</evidence>
<proteinExistence type="predicted"/>
<dbReference type="EMBL" id="LAZR01045656">
    <property type="protein sequence ID" value="KKK98343.1"/>
    <property type="molecule type" value="Genomic_DNA"/>
</dbReference>
<evidence type="ECO:0000256" key="6">
    <source>
        <dbReference type="SAM" id="Phobius"/>
    </source>
</evidence>
<keyword evidence="2" id="KW-1003">Cell membrane</keyword>
<organism evidence="8">
    <name type="scientific">marine sediment metagenome</name>
    <dbReference type="NCBI Taxonomy" id="412755"/>
    <lineage>
        <taxon>unclassified sequences</taxon>
        <taxon>metagenomes</taxon>
        <taxon>ecological metagenomes</taxon>
    </lineage>
</organism>
<keyword evidence="3 6" id="KW-0812">Transmembrane</keyword>
<feature type="transmembrane region" description="Helical" evidence="6">
    <location>
        <begin position="186"/>
        <end position="205"/>
    </location>
</feature>
<dbReference type="AlphaFoldDB" id="A0A0F8ZWS8"/>
<gene>
    <name evidence="8" type="ORF">LCGC14_2643690</name>
</gene>
<comment type="subcellular location">
    <subcellularLocation>
        <location evidence="1">Cell membrane</location>
        <topology evidence="1">Multi-pass membrane protein</topology>
    </subcellularLocation>
</comment>
<dbReference type="InterPro" id="IPR029151">
    <property type="entry name" value="Sensor-like_sf"/>
</dbReference>
<reference evidence="8" key="1">
    <citation type="journal article" date="2015" name="Nature">
        <title>Complex archaea that bridge the gap between prokaryotes and eukaryotes.</title>
        <authorList>
            <person name="Spang A."/>
            <person name="Saw J.H."/>
            <person name="Jorgensen S.L."/>
            <person name="Zaremba-Niedzwiedzka K."/>
            <person name="Martijn J."/>
            <person name="Lind A.E."/>
            <person name="van Eijk R."/>
            <person name="Schleper C."/>
            <person name="Guy L."/>
            <person name="Ettema T.J."/>
        </authorList>
    </citation>
    <scope>NUCLEOTIDE SEQUENCE</scope>
</reference>
<comment type="caution">
    <text evidence="8">The sequence shown here is derived from an EMBL/GenBank/DDBJ whole genome shotgun (WGS) entry which is preliminary data.</text>
</comment>
<name>A0A0F8ZWS8_9ZZZZ</name>
<dbReference type="GO" id="GO:0005886">
    <property type="term" value="C:plasma membrane"/>
    <property type="evidence" value="ECO:0007669"/>
    <property type="project" value="UniProtKB-SubCell"/>
</dbReference>
<dbReference type="SUPFAM" id="SSF103190">
    <property type="entry name" value="Sensory domain-like"/>
    <property type="match status" value="1"/>
</dbReference>
<evidence type="ECO:0000313" key="8">
    <source>
        <dbReference type="EMBL" id="KKK98343.1"/>
    </source>
</evidence>